<name>A0A813NSC3_9BILA</name>
<dbReference type="Pfam" id="PF13405">
    <property type="entry name" value="EF-hand_6"/>
    <property type="match status" value="1"/>
</dbReference>
<feature type="domain" description="EF-hand" evidence="2">
    <location>
        <begin position="68"/>
        <end position="103"/>
    </location>
</feature>
<dbReference type="EMBL" id="CAJNOE010000017">
    <property type="protein sequence ID" value="CAF0738018.1"/>
    <property type="molecule type" value="Genomic_DNA"/>
</dbReference>
<dbReference type="AlphaFoldDB" id="A0A813NSC3"/>
<evidence type="ECO:0000256" key="1">
    <source>
        <dbReference type="ARBA" id="ARBA00022837"/>
    </source>
</evidence>
<dbReference type="SMART" id="SM00054">
    <property type="entry name" value="EFh"/>
    <property type="match status" value="2"/>
</dbReference>
<reference evidence="3" key="1">
    <citation type="submission" date="2021-02" db="EMBL/GenBank/DDBJ databases">
        <authorList>
            <person name="Nowell W R."/>
        </authorList>
    </citation>
    <scope>NUCLEOTIDE SEQUENCE</scope>
</reference>
<dbReference type="PROSITE" id="PS50222">
    <property type="entry name" value="EF_HAND_2"/>
    <property type="match status" value="1"/>
</dbReference>
<dbReference type="PROSITE" id="PS00018">
    <property type="entry name" value="EF_HAND_1"/>
    <property type="match status" value="1"/>
</dbReference>
<dbReference type="InterPro" id="IPR002048">
    <property type="entry name" value="EF_hand_dom"/>
</dbReference>
<dbReference type="Pfam" id="PF13833">
    <property type="entry name" value="EF-hand_8"/>
    <property type="match status" value="1"/>
</dbReference>
<dbReference type="InterPro" id="IPR011992">
    <property type="entry name" value="EF-hand-dom_pair"/>
</dbReference>
<protein>
    <recommendedName>
        <fullName evidence="2">EF-hand domain-containing protein</fullName>
    </recommendedName>
</protein>
<evidence type="ECO:0000259" key="2">
    <source>
        <dbReference type="PROSITE" id="PS50222"/>
    </source>
</evidence>
<dbReference type="SUPFAM" id="SSF47473">
    <property type="entry name" value="EF-hand"/>
    <property type="match status" value="1"/>
</dbReference>
<dbReference type="Proteomes" id="UP000663860">
    <property type="component" value="Unassembled WGS sequence"/>
</dbReference>
<dbReference type="Gene3D" id="1.10.238.10">
    <property type="entry name" value="EF-hand"/>
    <property type="match status" value="1"/>
</dbReference>
<keyword evidence="1" id="KW-0106">Calcium</keyword>
<proteinExistence type="predicted"/>
<accession>A0A813NSC3</accession>
<dbReference type="GO" id="GO:0005509">
    <property type="term" value="F:calcium ion binding"/>
    <property type="evidence" value="ECO:0007669"/>
    <property type="project" value="InterPro"/>
</dbReference>
<comment type="caution">
    <text evidence="3">The sequence shown here is derived from an EMBL/GenBank/DDBJ whole genome shotgun (WGS) entry which is preliminary data.</text>
</comment>
<evidence type="ECO:0000313" key="4">
    <source>
        <dbReference type="Proteomes" id="UP000663860"/>
    </source>
</evidence>
<dbReference type="InterPro" id="IPR018247">
    <property type="entry name" value="EF_Hand_1_Ca_BS"/>
</dbReference>
<gene>
    <name evidence="3" type="ORF">IZO911_LOCUS3350</name>
</gene>
<evidence type="ECO:0000313" key="3">
    <source>
        <dbReference type="EMBL" id="CAF0738018.1"/>
    </source>
</evidence>
<sequence length="185" mass="22060">MGARSSRLKYHEWDSDKLAQTSGLSRDEIDRLHIDFMKAAGNDGVLDMQEFIRFYTHFPGIEMQDTHNINQQARRIFRAFDRDNTNTLSFDEFLNVIVLINQTMPRYDRVEYLIRQNNIDKLKKNKGLISAEYGHQILRRLNDYYGSSAGKEHFYWKEIDTQNRGYVTEEEFMNYISNHADFNRK</sequence>
<organism evidence="3 4">
    <name type="scientific">Adineta steineri</name>
    <dbReference type="NCBI Taxonomy" id="433720"/>
    <lineage>
        <taxon>Eukaryota</taxon>
        <taxon>Metazoa</taxon>
        <taxon>Spiralia</taxon>
        <taxon>Gnathifera</taxon>
        <taxon>Rotifera</taxon>
        <taxon>Eurotatoria</taxon>
        <taxon>Bdelloidea</taxon>
        <taxon>Adinetida</taxon>
        <taxon>Adinetidae</taxon>
        <taxon>Adineta</taxon>
    </lineage>
</organism>